<dbReference type="InterPro" id="IPR029033">
    <property type="entry name" value="His_PPase_superfam"/>
</dbReference>
<keyword evidence="2" id="KW-1185">Reference proteome</keyword>
<dbReference type="PANTHER" id="PTHR16469">
    <property type="entry name" value="UBIQUITIN-ASSOCIATED AND SH3 DOMAIN-CONTAINING BA-RELATED"/>
    <property type="match status" value="1"/>
</dbReference>
<dbReference type="PIRSF" id="PIRSF015897">
    <property type="entry name" value="PRIB5"/>
    <property type="match status" value="1"/>
</dbReference>
<evidence type="ECO:0008006" key="3">
    <source>
        <dbReference type="Google" id="ProtNLM"/>
    </source>
</evidence>
<dbReference type="Gene3D" id="3.40.50.1240">
    <property type="entry name" value="Phosphoglycerate mutase-like"/>
    <property type="match status" value="1"/>
</dbReference>
<dbReference type="Gramene" id="Kaladp0079s0021.1.v1.1">
    <property type="protein sequence ID" value="Kaladp0079s0021.1.v1.1"/>
    <property type="gene ID" value="Kaladp0079s0021.v1.1"/>
</dbReference>
<evidence type="ECO:0000313" key="1">
    <source>
        <dbReference type="EnsemblPlants" id="Kaladp0079s0021.1.v1.1"/>
    </source>
</evidence>
<accession>A0A7N0UR46</accession>
<dbReference type="PANTHER" id="PTHR16469:SF27">
    <property type="entry name" value="UBIQUITIN-ASSOCIATED AND SH3 DOMAIN-CONTAINING BA-RELATED"/>
    <property type="match status" value="1"/>
</dbReference>
<dbReference type="EnsemblPlants" id="Kaladp0079s0021.1.v1.1">
    <property type="protein sequence ID" value="Kaladp0079s0021.1.v1.1"/>
    <property type="gene ID" value="Kaladp0079s0021.v1.1"/>
</dbReference>
<dbReference type="SMART" id="SM00855">
    <property type="entry name" value="PGAM"/>
    <property type="match status" value="1"/>
</dbReference>
<dbReference type="CDD" id="cd07067">
    <property type="entry name" value="HP_PGM_like"/>
    <property type="match status" value="1"/>
</dbReference>
<evidence type="ECO:0000313" key="2">
    <source>
        <dbReference type="Proteomes" id="UP000594263"/>
    </source>
</evidence>
<dbReference type="AlphaFoldDB" id="A0A7N0UR46"/>
<sequence length="267" mass="29212">MDKSCGGARKIRQNVIVMRHGDRLDNFEPLWTSTAKRPWDPPLVEAGKTRAFCTGRKIRAKSDSPITRVFVSPFLRCVQTAAEVVAALCSKDNNPAAISSDGVAVDPSKVKVAIEPGLCEVLNTRTIRVKSVPTNGEWGFKTPELEALFPAGTVDGSVKPVYKELPKWEEDQDCAKKRYAEVIQALADKYPTDNLLLVTHGEAVGVAVSDFLKDALAEVYEVDYCAHAHLTRSITYNGDQPCTAENLECLGRPGQNGVYYDVATPNT</sequence>
<dbReference type="Proteomes" id="UP000594263">
    <property type="component" value="Unplaced"/>
</dbReference>
<proteinExistence type="predicted"/>
<dbReference type="SUPFAM" id="SSF53254">
    <property type="entry name" value="Phosphoglycerate mutase-like"/>
    <property type="match status" value="1"/>
</dbReference>
<organism evidence="1 2">
    <name type="scientific">Kalanchoe fedtschenkoi</name>
    <name type="common">Lavender scallops</name>
    <name type="synonym">South American air plant</name>
    <dbReference type="NCBI Taxonomy" id="63787"/>
    <lineage>
        <taxon>Eukaryota</taxon>
        <taxon>Viridiplantae</taxon>
        <taxon>Streptophyta</taxon>
        <taxon>Embryophyta</taxon>
        <taxon>Tracheophyta</taxon>
        <taxon>Spermatophyta</taxon>
        <taxon>Magnoliopsida</taxon>
        <taxon>eudicotyledons</taxon>
        <taxon>Gunneridae</taxon>
        <taxon>Pentapetalae</taxon>
        <taxon>Saxifragales</taxon>
        <taxon>Crassulaceae</taxon>
        <taxon>Kalanchoe</taxon>
    </lineage>
</organism>
<protein>
    <recommendedName>
        <fullName evidence="3">Phosphoglycerate mutase family protein</fullName>
    </recommendedName>
</protein>
<dbReference type="InterPro" id="IPR013078">
    <property type="entry name" value="His_Pase_superF_clade-1"/>
</dbReference>
<reference evidence="1" key="1">
    <citation type="submission" date="2021-01" db="UniProtKB">
        <authorList>
            <consortium name="EnsemblPlants"/>
        </authorList>
    </citation>
    <scope>IDENTIFICATION</scope>
</reference>
<dbReference type="Pfam" id="PF00300">
    <property type="entry name" value="His_Phos_1"/>
    <property type="match status" value="2"/>
</dbReference>
<dbReference type="InterPro" id="IPR012398">
    <property type="entry name" value="PRIB5"/>
</dbReference>
<name>A0A7N0UR46_KALFE</name>
<dbReference type="OMA" id="KIRAFCT"/>
<dbReference type="InterPro" id="IPR051710">
    <property type="entry name" value="Phosphatase_SH3-domain"/>
</dbReference>